<dbReference type="eggNOG" id="COG2207">
    <property type="taxonomic scope" value="Bacteria"/>
</dbReference>
<dbReference type="Proteomes" id="UP000018680">
    <property type="component" value="Chromosome"/>
</dbReference>
<dbReference type="KEGG" id="slr:L21SP2_2750"/>
<dbReference type="EMBL" id="CP006939">
    <property type="protein sequence ID" value="AHC16100.1"/>
    <property type="molecule type" value="Genomic_DNA"/>
</dbReference>
<dbReference type="InterPro" id="IPR018060">
    <property type="entry name" value="HTH_AraC"/>
</dbReference>
<dbReference type="PANTHER" id="PTHR43280:SF2">
    <property type="entry name" value="HTH-TYPE TRANSCRIPTIONAL REGULATOR EXSA"/>
    <property type="match status" value="1"/>
</dbReference>
<keyword evidence="3" id="KW-0804">Transcription</keyword>
<protein>
    <submittedName>
        <fullName evidence="5">Transcriptional regulator, AraC family</fullName>
    </submittedName>
</protein>
<dbReference type="AlphaFoldDB" id="V5WKD4"/>
<gene>
    <name evidence="5" type="ORF">L21SP2_2750</name>
</gene>
<name>V5WKD4_9SPIO</name>
<evidence type="ECO:0000313" key="5">
    <source>
        <dbReference type="EMBL" id="AHC16100.1"/>
    </source>
</evidence>
<dbReference type="PROSITE" id="PS01124">
    <property type="entry name" value="HTH_ARAC_FAMILY_2"/>
    <property type="match status" value="1"/>
</dbReference>
<keyword evidence="2" id="KW-0238">DNA-binding</keyword>
<dbReference type="Pfam" id="PF12833">
    <property type="entry name" value="HTH_18"/>
    <property type="match status" value="1"/>
</dbReference>
<keyword evidence="6" id="KW-1185">Reference proteome</keyword>
<feature type="domain" description="HTH araC/xylS-type" evidence="4">
    <location>
        <begin position="152"/>
        <end position="250"/>
    </location>
</feature>
<dbReference type="Gene3D" id="1.10.10.60">
    <property type="entry name" value="Homeodomain-like"/>
    <property type="match status" value="2"/>
</dbReference>
<evidence type="ECO:0000313" key="6">
    <source>
        <dbReference type="Proteomes" id="UP000018680"/>
    </source>
</evidence>
<reference evidence="5 6" key="1">
    <citation type="journal article" date="2015" name="Stand. Genomic Sci.">
        <title>Complete genome sequence and description of Salinispira pacifica gen. nov., sp. nov., a novel spirochaete isolated form a hypersaline microbial mat.</title>
        <authorList>
            <person name="Ben Hania W."/>
            <person name="Joseph M."/>
            <person name="Schumann P."/>
            <person name="Bunk B."/>
            <person name="Fiebig A."/>
            <person name="Sproer C."/>
            <person name="Klenk H.P."/>
            <person name="Fardeau M.L."/>
            <person name="Spring S."/>
        </authorList>
    </citation>
    <scope>NUCLEOTIDE SEQUENCE [LARGE SCALE GENOMIC DNA]</scope>
    <source>
        <strain evidence="5 6">L21-RPul-D2</strain>
    </source>
</reference>
<dbReference type="SUPFAM" id="SSF46689">
    <property type="entry name" value="Homeodomain-like"/>
    <property type="match status" value="1"/>
</dbReference>
<organism evidence="5 6">
    <name type="scientific">Salinispira pacifica</name>
    <dbReference type="NCBI Taxonomy" id="1307761"/>
    <lineage>
        <taxon>Bacteria</taxon>
        <taxon>Pseudomonadati</taxon>
        <taxon>Spirochaetota</taxon>
        <taxon>Spirochaetia</taxon>
        <taxon>Spirochaetales</taxon>
        <taxon>Spirochaetaceae</taxon>
        <taxon>Salinispira</taxon>
    </lineage>
</organism>
<dbReference type="OrthoDB" id="9791615at2"/>
<dbReference type="HOGENOM" id="CLU_1106502_0_0_12"/>
<keyword evidence="1" id="KW-0805">Transcription regulation</keyword>
<dbReference type="SMART" id="SM00342">
    <property type="entry name" value="HTH_ARAC"/>
    <property type="match status" value="1"/>
</dbReference>
<evidence type="ECO:0000256" key="3">
    <source>
        <dbReference type="ARBA" id="ARBA00023163"/>
    </source>
</evidence>
<dbReference type="InterPro" id="IPR018062">
    <property type="entry name" value="HTH_AraC-typ_CS"/>
</dbReference>
<sequence>MGLIQCREHVHFLPYLQGHLGVLRTGAVTLLHNESSRVVHAPCLILVPPSRKEKIELMGDNRFLSLPGLIWQETMEELAEAGLYFTRGSHQVEAGRGDCDYVSRCMEHCAGETSAESASGEYMMRSIAVHLICLFHSRLYIRLEDKSPWSMEDAMNFIQLHYDKQFTLEFFRRRCAMNTSSFSREFKSRSGYSLFEYINMVRVKKACRMLKQGESSILDISISLGYNNISFFNRYFKKIMGQTPGEFRRSC</sequence>
<dbReference type="STRING" id="1307761.L21SP2_2750"/>
<proteinExistence type="predicted"/>
<dbReference type="RefSeq" id="WP_024268998.1">
    <property type="nucleotide sequence ID" value="NC_023035.1"/>
</dbReference>
<evidence type="ECO:0000256" key="1">
    <source>
        <dbReference type="ARBA" id="ARBA00023015"/>
    </source>
</evidence>
<evidence type="ECO:0000259" key="4">
    <source>
        <dbReference type="PROSITE" id="PS01124"/>
    </source>
</evidence>
<dbReference type="PANTHER" id="PTHR43280">
    <property type="entry name" value="ARAC-FAMILY TRANSCRIPTIONAL REGULATOR"/>
    <property type="match status" value="1"/>
</dbReference>
<dbReference type="GO" id="GO:0043565">
    <property type="term" value="F:sequence-specific DNA binding"/>
    <property type="evidence" value="ECO:0007669"/>
    <property type="project" value="InterPro"/>
</dbReference>
<evidence type="ECO:0000256" key="2">
    <source>
        <dbReference type="ARBA" id="ARBA00023125"/>
    </source>
</evidence>
<dbReference type="InterPro" id="IPR009057">
    <property type="entry name" value="Homeodomain-like_sf"/>
</dbReference>
<accession>V5WKD4</accession>
<dbReference type="InterPro" id="IPR020449">
    <property type="entry name" value="Tscrpt_reg_AraC-type_HTH"/>
</dbReference>
<dbReference type="PRINTS" id="PR00032">
    <property type="entry name" value="HTHARAC"/>
</dbReference>
<dbReference type="PROSITE" id="PS00041">
    <property type="entry name" value="HTH_ARAC_FAMILY_1"/>
    <property type="match status" value="1"/>
</dbReference>
<dbReference type="GO" id="GO:0003700">
    <property type="term" value="F:DNA-binding transcription factor activity"/>
    <property type="evidence" value="ECO:0007669"/>
    <property type="project" value="InterPro"/>
</dbReference>